<protein>
    <recommendedName>
        <fullName evidence="5">Flotillin-like protein FloA</fullName>
    </recommendedName>
</protein>
<keyword evidence="4 5" id="KW-0472">Membrane</keyword>
<feature type="coiled-coil region" evidence="6">
    <location>
        <begin position="272"/>
        <end position="320"/>
    </location>
</feature>
<comment type="subcellular location">
    <subcellularLocation>
        <location evidence="5">Cell membrane</location>
        <topology evidence="5">Single-pass membrane protein</topology>
    </subcellularLocation>
    <subcellularLocation>
        <location evidence="5">Membrane raft</location>
        <topology evidence="5">Single-pass membrane protein</topology>
    </subcellularLocation>
</comment>
<keyword evidence="1 5" id="KW-1003">Cell membrane</keyword>
<evidence type="ECO:0000313" key="8">
    <source>
        <dbReference type="Proteomes" id="UP000503447"/>
    </source>
</evidence>
<comment type="similarity">
    <text evidence="5">Belongs to the flotillin-like FloA family.</text>
</comment>
<organism evidence="7 8">
    <name type="scientific">Frigoriglobus tundricola</name>
    <dbReference type="NCBI Taxonomy" id="2774151"/>
    <lineage>
        <taxon>Bacteria</taxon>
        <taxon>Pseudomonadati</taxon>
        <taxon>Planctomycetota</taxon>
        <taxon>Planctomycetia</taxon>
        <taxon>Gemmatales</taxon>
        <taxon>Gemmataceae</taxon>
        <taxon>Frigoriglobus</taxon>
    </lineage>
</organism>
<dbReference type="GO" id="GO:0005886">
    <property type="term" value="C:plasma membrane"/>
    <property type="evidence" value="ECO:0007669"/>
    <property type="project" value="UniProtKB-SubCell"/>
</dbReference>
<proteinExistence type="inferred from homology"/>
<evidence type="ECO:0000256" key="4">
    <source>
        <dbReference type="ARBA" id="ARBA00023136"/>
    </source>
</evidence>
<comment type="function">
    <text evidence="5">Found in functional membrane microdomains (FMM) that may be equivalent to eukaryotic membrane rafts FMMs are highly dynamic and increase in number as cells age. Flotillins are thought to be important factors in membrane fluidity.</text>
</comment>
<evidence type="ECO:0000256" key="5">
    <source>
        <dbReference type="HAMAP-Rule" id="MF_01562"/>
    </source>
</evidence>
<keyword evidence="2 5" id="KW-0812">Transmembrane</keyword>
<name>A0A6M5YNE7_9BACT</name>
<evidence type="ECO:0000256" key="6">
    <source>
        <dbReference type="SAM" id="Coils"/>
    </source>
</evidence>
<feature type="transmembrane region" description="Helical" evidence="5">
    <location>
        <begin position="33"/>
        <end position="59"/>
    </location>
</feature>
<dbReference type="AlphaFoldDB" id="A0A6M5YNE7"/>
<comment type="caution">
    <text evidence="5">Lacks conserved residue(s) required for the propagation of feature annotation.</text>
</comment>
<evidence type="ECO:0000256" key="3">
    <source>
        <dbReference type="ARBA" id="ARBA00022989"/>
    </source>
</evidence>
<comment type="subunit">
    <text evidence="5">Homooligomerizes.</text>
</comment>
<dbReference type="EMBL" id="CP053452">
    <property type="protein sequence ID" value="QJW95448.1"/>
    <property type="molecule type" value="Genomic_DNA"/>
</dbReference>
<dbReference type="HAMAP" id="MF_01562">
    <property type="entry name" value="FloA"/>
    <property type="match status" value="1"/>
</dbReference>
<sequence>MTLLATAFALFAQFNKEKDKAAAADGGNAVSPTHIIIIVVALVAVLIFVVFLFLFFSFIRLWIQALLTKADIGIGSLIGMKLRNVDYAMIVRQKIALIQAGVKVTTGELESHFLARGNVPKTATAVIAAHKAGLDLPWRTAAAIDLAGRDVLEAVRTSVNPKVIDCPDPGKGKQFLDAVCRNGIQLLAKARVTVRTKLERLVGGATEETIIARVGEGIVKAIGSAHDHKEVLANPGMISQTVLHNALDAQTAYEIVSIDIAHIEVGENIGAKLQAEQAAADLRVAQAEAEKRRAAAVAREQEMRALVEENRAKVVEAEAQVPQAIADAFEKGHLGVMDFYNMKNVQSDTLMRNNIATMTGGAEGQSGSGR</sequence>
<dbReference type="Proteomes" id="UP000503447">
    <property type="component" value="Chromosome"/>
</dbReference>
<evidence type="ECO:0000313" key="7">
    <source>
        <dbReference type="EMBL" id="QJW95448.1"/>
    </source>
</evidence>
<evidence type="ECO:0000256" key="1">
    <source>
        <dbReference type="ARBA" id="ARBA00022475"/>
    </source>
</evidence>
<dbReference type="GO" id="GO:0045121">
    <property type="term" value="C:membrane raft"/>
    <property type="evidence" value="ECO:0007669"/>
    <property type="project" value="UniProtKB-SubCell"/>
</dbReference>
<keyword evidence="3 5" id="KW-1133">Transmembrane helix</keyword>
<dbReference type="InterPro" id="IPR022853">
    <property type="entry name" value="FloA"/>
</dbReference>
<evidence type="ECO:0000256" key="2">
    <source>
        <dbReference type="ARBA" id="ARBA00022692"/>
    </source>
</evidence>
<reference evidence="8" key="1">
    <citation type="submission" date="2020-05" db="EMBL/GenBank/DDBJ databases">
        <title>Frigoriglobus tundricola gen. nov., sp. nov., a psychrotolerant cellulolytic planctomycete of the family Gemmataceae with two divergent copies of 16S rRNA gene.</title>
        <authorList>
            <person name="Kulichevskaya I.S."/>
            <person name="Ivanova A.A."/>
            <person name="Naumoff D.G."/>
            <person name="Beletsky A.V."/>
            <person name="Rijpstra W.I.C."/>
            <person name="Sinninghe Damste J.S."/>
            <person name="Mardanov A.V."/>
            <person name="Ravin N.V."/>
            <person name="Dedysh S.N."/>
        </authorList>
    </citation>
    <scope>NUCLEOTIDE SEQUENCE [LARGE SCALE GENOMIC DNA]</scope>
    <source>
        <strain evidence="8">PL17</strain>
    </source>
</reference>
<keyword evidence="6" id="KW-0175">Coiled coil</keyword>
<dbReference type="NCBIfam" id="NF010186">
    <property type="entry name" value="PRK13665.1"/>
    <property type="match status" value="1"/>
</dbReference>
<gene>
    <name evidence="5" type="primary">floA</name>
    <name evidence="7" type="ORF">FTUN_2997</name>
</gene>
<accession>A0A6M5YNE7</accession>
<keyword evidence="8" id="KW-1185">Reference proteome</keyword>
<dbReference type="KEGG" id="ftj:FTUN_2997"/>
<dbReference type="Pfam" id="PF12127">
    <property type="entry name" value="FloA"/>
    <property type="match status" value="1"/>
</dbReference>